<dbReference type="PANTHER" id="PTHR10788:SF15">
    <property type="entry name" value="TREHALOSE SYNTHASE COMPLEX REGULATORY SUBUNIT TPS3-RELATED"/>
    <property type="match status" value="1"/>
</dbReference>
<accession>A0AA97NMK0</accession>
<dbReference type="SUPFAM" id="SSF56784">
    <property type="entry name" value="HAD-like"/>
    <property type="match status" value="1"/>
</dbReference>
<evidence type="ECO:0000256" key="2">
    <source>
        <dbReference type="ARBA" id="ARBA00005409"/>
    </source>
</evidence>
<dbReference type="InterPro" id="IPR023214">
    <property type="entry name" value="HAD_sf"/>
</dbReference>
<dbReference type="Gene3D" id="3.30.70.1020">
    <property type="entry name" value="Trehalose-6-phosphate phosphatase related protein, domain 2"/>
    <property type="match status" value="1"/>
</dbReference>
<dbReference type="Gene3D" id="2.60.120.1560">
    <property type="match status" value="1"/>
</dbReference>
<name>A0AA97NMK0_PYRO3</name>
<feature type="region of interest" description="Disordered" evidence="6">
    <location>
        <begin position="739"/>
        <end position="760"/>
    </location>
</feature>
<dbReference type="Pfam" id="PF02358">
    <property type="entry name" value="Trehalose_PPase"/>
    <property type="match status" value="1"/>
</dbReference>
<gene>
    <name evidence="8" type="ORF">OOU_Y34scaffold01018g7</name>
</gene>
<dbReference type="SUPFAM" id="SSF53756">
    <property type="entry name" value="UDP-Glycosyltransferase/glycogen phosphorylase"/>
    <property type="match status" value="1"/>
</dbReference>
<dbReference type="InterPro" id="IPR001830">
    <property type="entry name" value="Glyco_trans_20"/>
</dbReference>
<dbReference type="PROSITE" id="PS51820">
    <property type="entry name" value="PA14"/>
    <property type="match status" value="1"/>
</dbReference>
<dbReference type="InterPro" id="IPR037524">
    <property type="entry name" value="PA14/GLEYA"/>
</dbReference>
<feature type="region of interest" description="Disordered" evidence="6">
    <location>
        <begin position="16"/>
        <end position="129"/>
    </location>
</feature>
<dbReference type="PANTHER" id="PTHR10788">
    <property type="entry name" value="TREHALOSE-6-PHOSPHATE SYNTHASE"/>
    <property type="match status" value="1"/>
</dbReference>
<sequence>MTVFIASLFLPKTVHFRLPGTPSRSAPPPALDKDRAKGDVPAGGLKSPSHAKQPSLFKDITPPETPIEERPAAEDIFANEDGLAVPQFPAPTDAGKQRGPADRGSPTWGARRDQPMSRANSPPPSSLLNHNKTLALKARELGRMGVKQPLSLTRSDSHDRVFAQADYTIVNADQGNGGLRNAAEAAAREGKLGDHTYVGTLGMPTDALDGTQQKQDIEDRLATEHDCLAVWCSDKDFDGHYSHFCKQILWPVFHYQIPDNPKSKAYEDHSWKYYVNVNQAVADKIVKNWKRGDVIWVHDYHLLLVPGMIRKKLPDAKIGFFLHVAFPSSEVFRCLAVRRELLEGMLGANLVGFQIHEYTRHFLQTCSRILSAEATPDGLQLEDRFVDVINMPIGIDPVALSEHRKEPQVLEWVNKLRKQYEGKHLIVARDKLDHVRGVRQKLLSYELFLNQNPEWRGKTMLIQVALSTSEKSELDATVSDIVTRVNSSWASLTYQPVTYLKQDIGYAQYLALLTIADALMITSQREGMNLTSHEFLACQDGKNSNDKKHGSLILSEFTGTSSLFGGNELSVNPWDYRACADAIKKALEMSAEEKERRWTKLYQAVSHHTGAHWFTEFMLRLDRVHEEQHRRDQTSVPRLSVASLSAQYKRSSKRLFILDYEGTLVSWGPVNQIIPVSPQVQNATSTNPLSAGQQGQPEGRQHIVHPRLGPLTLASPPTIVTHQPPTTIRDVESNVLSPIRPSSPYTTLNKTMRPGDPIQYTDTNPQRTLDVLSDLLLDEQNTIYVMSGRRPEELDRLFRARIPNLGLIAENGCLLRKCGADSWTEMADAGHIKNWKESVRGIMTYFLERTPGAEVEERRCSLVFHYKNAEDYEAAARQASDCASHINDACESQRVHAVALDGCVVVEPVDWTKGTAAEKIFDDLRSGDLSPDFLMVVGDGREDEKVFKWANQLGEEGTVKDVVTVSLGSRNTEARATLTQGVSGLNAASSRNVAGSFPCPRGTDRRLAHRHIALQPTDLHAGSRGTCYLTAVTYHSSSHPHPGPPLKNTRFLATDSLASHQWAYYALTNGAGQGQVPNNTMQGDYQDQFSTDAVKGLEPTTTGTSLRITYGSESGACDDSPAVVDGVAQGNASHATYSVVQHRGYLVAEETGNYTLNVAGSDLVAAWFGQYAVSGWDWSNAAVVAQSASEDDDGGLDGWQSYSFNATQGDYIPMRIMYVNAQGCSALGVNLTRPDGMEILGADDIRSQNVIRDCIGGDPRFPNMALPFVPWAQES</sequence>
<comment type="subcellular location">
    <subcellularLocation>
        <location evidence="1">Cytoplasm</location>
    </subcellularLocation>
</comment>
<dbReference type="Proteomes" id="UP000011086">
    <property type="component" value="Unassembled WGS sequence"/>
</dbReference>
<evidence type="ECO:0000256" key="5">
    <source>
        <dbReference type="ARBA" id="ARBA00022553"/>
    </source>
</evidence>
<keyword evidence="5" id="KW-0597">Phosphoprotein</keyword>
<feature type="domain" description="PA14" evidence="7">
    <location>
        <begin position="1080"/>
        <end position="1245"/>
    </location>
</feature>
<dbReference type="GO" id="GO:0004805">
    <property type="term" value="F:trehalose-phosphatase activity"/>
    <property type="evidence" value="ECO:0007669"/>
    <property type="project" value="TreeGrafter"/>
</dbReference>
<protein>
    <submittedName>
        <fullName evidence="8">Trehalose-phosphatase</fullName>
    </submittedName>
</protein>
<dbReference type="NCBIfam" id="TIGR01484">
    <property type="entry name" value="HAD-SF-IIB"/>
    <property type="match status" value="1"/>
</dbReference>
<organism evidence="8">
    <name type="scientific">Pyricularia oryzae (strain Y34)</name>
    <name type="common">Rice blast fungus</name>
    <name type="synonym">Magnaporthe oryzae</name>
    <dbReference type="NCBI Taxonomy" id="1143189"/>
    <lineage>
        <taxon>Eukaryota</taxon>
        <taxon>Fungi</taxon>
        <taxon>Dikarya</taxon>
        <taxon>Ascomycota</taxon>
        <taxon>Pezizomycotina</taxon>
        <taxon>Sordariomycetes</taxon>
        <taxon>Sordariomycetidae</taxon>
        <taxon>Magnaporthales</taxon>
        <taxon>Pyriculariaceae</taxon>
        <taxon>Pyricularia</taxon>
    </lineage>
</organism>
<dbReference type="InterPro" id="IPR018871">
    <property type="entry name" value="GLEYA_adhesin_domain"/>
</dbReference>
<evidence type="ECO:0000256" key="1">
    <source>
        <dbReference type="ARBA" id="ARBA00004496"/>
    </source>
</evidence>
<evidence type="ECO:0000259" key="7">
    <source>
        <dbReference type="PROSITE" id="PS51820"/>
    </source>
</evidence>
<dbReference type="Gene3D" id="3.40.50.1000">
    <property type="entry name" value="HAD superfamily/HAD-like"/>
    <property type="match status" value="1"/>
</dbReference>
<comment type="similarity">
    <text evidence="3">In the C-terminal section; belongs to the trehalose phosphatase family.</text>
</comment>
<evidence type="ECO:0000313" key="8">
    <source>
        <dbReference type="EMBL" id="ELQ32877.1"/>
    </source>
</evidence>
<dbReference type="InterPro" id="IPR003337">
    <property type="entry name" value="Trehalose_PPase"/>
</dbReference>
<dbReference type="FunFam" id="3.30.70.1020:FF:000001">
    <property type="entry name" value="Alpha,alpha-trehalose-phosphate synthase [UDP-forming] 1"/>
    <property type="match status" value="1"/>
</dbReference>
<proteinExistence type="inferred from homology"/>
<evidence type="ECO:0000256" key="4">
    <source>
        <dbReference type="ARBA" id="ARBA00022490"/>
    </source>
</evidence>
<keyword evidence="4" id="KW-0963">Cytoplasm</keyword>
<reference evidence="8" key="1">
    <citation type="journal article" date="2012" name="PLoS Genet.">
        <title>Comparative analysis of the genomes of two field isolates of the rice blast fungus Magnaporthe oryzae.</title>
        <authorList>
            <person name="Xue M."/>
            <person name="Yang J."/>
            <person name="Li Z."/>
            <person name="Hu S."/>
            <person name="Yao N."/>
            <person name="Dean R.A."/>
            <person name="Zhao W."/>
            <person name="Shen M."/>
            <person name="Zhang H."/>
            <person name="Li C."/>
            <person name="Liu L."/>
            <person name="Cao L."/>
            <person name="Xu X."/>
            <person name="Xing Y."/>
            <person name="Hsiang T."/>
            <person name="Zhang Z."/>
            <person name="Xu J.R."/>
            <person name="Peng Y.L."/>
        </authorList>
    </citation>
    <scope>NUCLEOTIDE SEQUENCE</scope>
    <source>
        <strain evidence="8">Y34</strain>
    </source>
</reference>
<dbReference type="GO" id="GO:0005829">
    <property type="term" value="C:cytosol"/>
    <property type="evidence" value="ECO:0007669"/>
    <property type="project" value="TreeGrafter"/>
</dbReference>
<dbReference type="NCBIfam" id="TIGR00685">
    <property type="entry name" value="T6PP"/>
    <property type="match status" value="1"/>
</dbReference>
<dbReference type="GO" id="GO:0003825">
    <property type="term" value="F:alpha,alpha-trehalose-phosphate synthase (UDP-forming) activity"/>
    <property type="evidence" value="ECO:0007669"/>
    <property type="project" value="TreeGrafter"/>
</dbReference>
<dbReference type="AlphaFoldDB" id="A0AA97NMK0"/>
<dbReference type="Pfam" id="PF10528">
    <property type="entry name" value="GLEYA"/>
    <property type="match status" value="1"/>
</dbReference>
<dbReference type="GO" id="GO:0005992">
    <property type="term" value="P:trehalose biosynthetic process"/>
    <property type="evidence" value="ECO:0007669"/>
    <property type="project" value="InterPro"/>
</dbReference>
<evidence type="ECO:0000256" key="3">
    <source>
        <dbReference type="ARBA" id="ARBA00006330"/>
    </source>
</evidence>
<dbReference type="GO" id="GO:0005946">
    <property type="term" value="C:alpha,alpha-trehalose-phosphate synthase complex (UDP-forming)"/>
    <property type="evidence" value="ECO:0007669"/>
    <property type="project" value="TreeGrafter"/>
</dbReference>
<dbReference type="GO" id="GO:0030234">
    <property type="term" value="F:enzyme regulator activity"/>
    <property type="evidence" value="ECO:0007669"/>
    <property type="project" value="UniProtKB-ARBA"/>
</dbReference>
<dbReference type="EMBL" id="JH793957">
    <property type="protein sequence ID" value="ELQ32877.1"/>
    <property type="molecule type" value="Genomic_DNA"/>
</dbReference>
<comment type="similarity">
    <text evidence="2">In the N-terminal section; belongs to the glycosyltransferase 20 family.</text>
</comment>
<dbReference type="Gene3D" id="3.40.50.2000">
    <property type="entry name" value="Glycogen Phosphorylase B"/>
    <property type="match status" value="2"/>
</dbReference>
<dbReference type="CDD" id="cd03788">
    <property type="entry name" value="GT20_TPS"/>
    <property type="match status" value="1"/>
</dbReference>
<evidence type="ECO:0000256" key="6">
    <source>
        <dbReference type="SAM" id="MobiDB-lite"/>
    </source>
</evidence>
<dbReference type="FunFam" id="3.40.50.2000:FF:000099">
    <property type="entry name" value="Alpha,alpha-trehalose phosphate synthase subunit, putative"/>
    <property type="match status" value="1"/>
</dbReference>
<dbReference type="FunFam" id="3.40.50.2000:FF:000036">
    <property type="entry name" value="Alpha,alpha-trehalose-phosphate synthase subunit Tps2"/>
    <property type="match status" value="1"/>
</dbReference>
<dbReference type="InterPro" id="IPR036412">
    <property type="entry name" value="HAD-like_sf"/>
</dbReference>
<dbReference type="InterPro" id="IPR006379">
    <property type="entry name" value="HAD-SF_hydro_IIB"/>
</dbReference>
<dbReference type="Pfam" id="PF00982">
    <property type="entry name" value="Glyco_transf_20"/>
    <property type="match status" value="1"/>
</dbReference>